<evidence type="ECO:0000313" key="4">
    <source>
        <dbReference type="Proteomes" id="UP000550787"/>
    </source>
</evidence>
<dbReference type="PANTHER" id="PTHR35561">
    <property type="entry name" value="RNA 2',3'-CYCLIC PHOSPHODIESTERASE"/>
    <property type="match status" value="1"/>
</dbReference>
<dbReference type="EC" id="3.1.4.58" evidence="2"/>
<protein>
    <recommendedName>
        <fullName evidence="2">RNA 2',3'-cyclic phosphodiesterase</fullName>
        <shortName evidence="2">RNA 2',3'-CPDase</shortName>
        <ecNumber evidence="2">3.1.4.58</ecNumber>
    </recommendedName>
</protein>
<dbReference type="PANTHER" id="PTHR35561:SF1">
    <property type="entry name" value="RNA 2',3'-CYCLIC PHOSPHODIESTERASE"/>
    <property type="match status" value="1"/>
</dbReference>
<dbReference type="InterPro" id="IPR009097">
    <property type="entry name" value="Cyclic_Pdiesterase"/>
</dbReference>
<dbReference type="InterPro" id="IPR004175">
    <property type="entry name" value="RNA_CPDase"/>
</dbReference>
<keyword evidence="1 2" id="KW-0378">Hydrolase</keyword>
<dbReference type="AlphaFoldDB" id="A0A7W4FEE0"/>
<evidence type="ECO:0000256" key="1">
    <source>
        <dbReference type="ARBA" id="ARBA00022801"/>
    </source>
</evidence>
<dbReference type="RefSeq" id="WP_012225735.1">
    <property type="nucleotide sequence ID" value="NZ_JABEQG010000011.1"/>
</dbReference>
<accession>A0A7W4FEE0</accession>
<feature type="short sequence motif" description="HXTX 1" evidence="2">
    <location>
        <begin position="36"/>
        <end position="39"/>
    </location>
</feature>
<gene>
    <name evidence="3" type="primary">thpR</name>
    <name evidence="3" type="ORF">HLH33_07985</name>
</gene>
<dbReference type="SUPFAM" id="SSF55144">
    <property type="entry name" value="LigT-like"/>
    <property type="match status" value="1"/>
</dbReference>
<proteinExistence type="inferred from homology"/>
<organism evidence="3 4">
    <name type="scientific">Gluconacetobacter diazotrophicus</name>
    <name type="common">Acetobacter diazotrophicus</name>
    <dbReference type="NCBI Taxonomy" id="33996"/>
    <lineage>
        <taxon>Bacteria</taxon>
        <taxon>Pseudomonadati</taxon>
        <taxon>Pseudomonadota</taxon>
        <taxon>Alphaproteobacteria</taxon>
        <taxon>Acetobacterales</taxon>
        <taxon>Acetobacteraceae</taxon>
        <taxon>Gluconacetobacter</taxon>
    </lineage>
</organism>
<dbReference type="NCBIfam" id="TIGR02258">
    <property type="entry name" value="2_5_ligase"/>
    <property type="match status" value="1"/>
</dbReference>
<comment type="function">
    <text evidence="2">Hydrolyzes RNA 2',3'-cyclic phosphodiester to an RNA 2'-phosphomonoester.</text>
</comment>
<dbReference type="GO" id="GO:0004113">
    <property type="term" value="F:2',3'-cyclic-nucleotide 3'-phosphodiesterase activity"/>
    <property type="evidence" value="ECO:0007669"/>
    <property type="project" value="InterPro"/>
</dbReference>
<dbReference type="GO" id="GO:0008664">
    <property type="term" value="F:RNA 2',3'-cyclic 3'-phosphodiesterase activity"/>
    <property type="evidence" value="ECO:0007669"/>
    <property type="project" value="UniProtKB-EC"/>
</dbReference>
<dbReference type="Pfam" id="PF13563">
    <property type="entry name" value="2_5_RNA_ligase2"/>
    <property type="match status" value="1"/>
</dbReference>
<dbReference type="OMA" id="NYIRVIW"/>
<evidence type="ECO:0000313" key="3">
    <source>
        <dbReference type="EMBL" id="MBB2156248.1"/>
    </source>
</evidence>
<sequence>MRLFVAIEIVPPLRDAIASLRGSLAGVRWTDPLSYHLTLRFIGDVRDRARQEDIHHALMAIRAPTCTLSPQGPGVFEQEGGLDRLWIGVARSDPLMHLQRKVDTAIRRAAGLQVERRRFLPHVTIGSVARPPPPVMSAWLTQWGTVPPPPADATHFTLFRSLRGPDQPLYDPLAEYPLG</sequence>
<dbReference type="EMBL" id="JABEQG010000011">
    <property type="protein sequence ID" value="MBB2156248.1"/>
    <property type="molecule type" value="Genomic_DNA"/>
</dbReference>
<name>A0A7W4FEE0_GLUDI</name>
<feature type="active site" description="Proton acceptor" evidence="2">
    <location>
        <position position="122"/>
    </location>
</feature>
<dbReference type="Gene3D" id="3.90.1140.10">
    <property type="entry name" value="Cyclic phosphodiesterase"/>
    <property type="match status" value="1"/>
</dbReference>
<comment type="catalytic activity">
    <reaction evidence="2">
        <text>a 3'-end 2',3'-cyclophospho-ribonucleotide-RNA + H2O = a 3'-end 2'-phospho-ribonucleotide-RNA + H(+)</text>
        <dbReference type="Rhea" id="RHEA:11828"/>
        <dbReference type="Rhea" id="RHEA-COMP:10464"/>
        <dbReference type="Rhea" id="RHEA-COMP:17353"/>
        <dbReference type="ChEBI" id="CHEBI:15377"/>
        <dbReference type="ChEBI" id="CHEBI:15378"/>
        <dbReference type="ChEBI" id="CHEBI:83064"/>
        <dbReference type="ChEBI" id="CHEBI:173113"/>
        <dbReference type="EC" id="3.1.4.58"/>
    </reaction>
</comment>
<reference evidence="3 4" key="1">
    <citation type="submission" date="2020-04" db="EMBL/GenBank/DDBJ databases">
        <title>Description of novel Gluconacetobacter.</title>
        <authorList>
            <person name="Sombolestani A."/>
        </authorList>
    </citation>
    <scope>NUCLEOTIDE SEQUENCE [LARGE SCALE GENOMIC DNA]</scope>
    <source>
        <strain evidence="3 4">LMG 7603</strain>
    </source>
</reference>
<evidence type="ECO:0000256" key="2">
    <source>
        <dbReference type="HAMAP-Rule" id="MF_01940"/>
    </source>
</evidence>
<dbReference type="Proteomes" id="UP000550787">
    <property type="component" value="Unassembled WGS sequence"/>
</dbReference>
<comment type="caution">
    <text evidence="3">The sequence shown here is derived from an EMBL/GenBank/DDBJ whole genome shotgun (WGS) entry which is preliminary data.</text>
</comment>
<feature type="active site" description="Proton donor" evidence="2">
    <location>
        <position position="36"/>
    </location>
</feature>
<dbReference type="HAMAP" id="MF_01940">
    <property type="entry name" value="RNA_CPDase"/>
    <property type="match status" value="1"/>
</dbReference>
<feature type="short sequence motif" description="HXTX 2" evidence="2">
    <location>
        <begin position="122"/>
        <end position="125"/>
    </location>
</feature>
<comment type="similarity">
    <text evidence="2">Belongs to the 2H phosphoesterase superfamily. ThpR family.</text>
</comment>